<dbReference type="Pfam" id="PF00400">
    <property type="entry name" value="WD40"/>
    <property type="match status" value="6"/>
</dbReference>
<evidence type="ECO:0000256" key="2">
    <source>
        <dbReference type="ARBA" id="ARBA00022737"/>
    </source>
</evidence>
<feature type="repeat" description="WD" evidence="3">
    <location>
        <begin position="1469"/>
        <end position="1501"/>
    </location>
</feature>
<dbReference type="PANTHER" id="PTHR19879">
    <property type="entry name" value="TRANSCRIPTION INITIATION FACTOR TFIID"/>
    <property type="match status" value="1"/>
</dbReference>
<dbReference type="InterPro" id="IPR027417">
    <property type="entry name" value="P-loop_NTPase"/>
</dbReference>
<dbReference type="InterPro" id="IPR011047">
    <property type="entry name" value="Quinoprotein_ADH-like_sf"/>
</dbReference>
<dbReference type="PROSITE" id="PS50294">
    <property type="entry name" value="WD_REPEATS_REGION"/>
    <property type="match status" value="3"/>
</dbReference>
<dbReference type="Pfam" id="PF20703">
    <property type="entry name" value="nSTAND1"/>
    <property type="match status" value="1"/>
</dbReference>
<dbReference type="InterPro" id="IPR019775">
    <property type="entry name" value="WD40_repeat_CS"/>
</dbReference>
<accession>A0A9X1B986</accession>
<dbReference type="InterPro" id="IPR015943">
    <property type="entry name" value="WD40/YVTN_repeat-like_dom_sf"/>
</dbReference>
<dbReference type="SUPFAM" id="SSF50978">
    <property type="entry name" value="WD40 repeat-like"/>
    <property type="match status" value="1"/>
</dbReference>
<protein>
    <recommendedName>
        <fullName evidence="4">Novel STAND NTPase 1 domain-containing protein</fullName>
    </recommendedName>
</protein>
<keyword evidence="2" id="KW-0677">Repeat</keyword>
<dbReference type="SUPFAM" id="SSF52540">
    <property type="entry name" value="P-loop containing nucleoside triphosphate hydrolases"/>
    <property type="match status" value="1"/>
</dbReference>
<feature type="repeat" description="WD" evidence="3">
    <location>
        <begin position="989"/>
        <end position="1030"/>
    </location>
</feature>
<gene>
    <name evidence="5" type="ORF">CKO25_10290</name>
</gene>
<dbReference type="EMBL" id="NRSD01000009">
    <property type="protein sequence ID" value="MBK1645033.1"/>
    <property type="molecule type" value="Genomic_DNA"/>
</dbReference>
<evidence type="ECO:0000313" key="6">
    <source>
        <dbReference type="Proteomes" id="UP001138802"/>
    </source>
</evidence>
<sequence>MPEAKVRIFVSSPSDLEHERALVKDVIAALTQEYLPYFDLQAILWEEEALTAAQSFQAGLLRPSECEIVLVMLWTRLGTPLAEDPYGGMTGTEWEFVDAVRASAHTGRPEVLVYKKSAPRMVDVNDAEATREALADRHRLDAFFREHFFNPDGSFSRAFREFANDRSFRQLLETQLRKLLNRRISAERRLAADAGDWRGSPFRDGVSFELKDERVFTGRETESRELIGRLDHLQGAGRGLLLLSGASGVGKSSLIRAGLLPRLVRPFLFPGIAGCRWGLVELGRETPLAALSRALAGTGMLGPALDAFGLDRERLERLLLSEPAVAADQIQAALNQLGAAPAMRGTGVEGRLQLAIIIDPLDPLFESAAGVVPGARDLVRALARLAAREGVWVIASLRSDHLERLADLPELVTLLDEHSWYQVEPPPPARIRQVIEIPARMAGIEYEAMTGADSQGLVEILEAEASRLEHWPAVLAPALNAIYRRATETASVSADAPIHRVLTLADYRQVGGLSGTLLHRAETLWTDLDAALQGALPVLCRALVALEGGGRSQLAARKGDLGTLRRNPMVAQLLERLIAARLIVADAVVDPGGRRDCGQGPPTLIESLRQLLAQSGEEWRERLRGKGTAPVLEDLGTERGFALAGESELSPVIPGTAAPADATPAPNWAEHRPVVTLIHPVLFQHWSPVRDWLDEPAHRRDLILRYQISRQSRLWRRTDCNREYLLGERGYAAARRFAEEHPDELEPLEQQFLEQSQQYLVYQRARNRWARLFGLTLATLLVFSTSAALWAWNASREATLNLQRSLLKAADLAVQRGNTPEAVRLALGAGPYLPKAATDTLSRAFTANRLIAMVQSDVAPGVQPMSPAFRDDGQQLVTQSTGKGAELWELDGQRFRSLGILADPALAIHSIRFIGTESEMILGIGERGIWRLPARSDQPPDWACGARSDSPIAIAPNQRFLAVSHGAPQDRFAVCVLDLTRPGAPLWDLPIHRGEVRSLVFSPDSEQLLTASRDGSARLLERATGTEQAVFPRRGSLGRPANSARFDPAGRRVAVASADERIRVYDLAGQELAELGVLERDGRSIRIHKSAVREAVFAPDGQDLVAGDDSGQVVRWHLPSGRAEILGHHGLSVEHLRIGQRSDVEDHEPLVLSASLDKTARLWGLITGREVATFSHDEAVSDARFSDDGQRILTYSDLDGSARLWSARPLETLAFHLPSEDHVWHLAMAAVPPAADADPNDRGTTLLATAAFDGRVAVWEQARRADTVSPPLLRWTLTGHQGRVRRVAFSPAADQVASVGHDGTAWVWDLDTGQGCPLHLTTDGLPCQDQGPACPNGQWALFSPDGSWLLTTSSEPDRPVRLWDPKSCAPVASEPPWGDFIAGVPAATLARGPDGTTWVGLGDETGGVRVLRANDKGVWSAVCATSIHTSVITDLAFSPDLKQLATVSEDGRAALLALSPQACTLRHLLEPQAGALYSVDFAPDGQELVTAALDARAQLWSTHGHLIAELVDHKDRIYSAQFSADGRWILTASRDGTVRMWQRPRRASDTVLEPFLILSADFGGVAFAAFSPDGQSIGAAYWDNTTLLWRLWTEETGPAPRLDAVWGRDRSRLALIREAERFKQENWLDHPRRSAE</sequence>
<dbReference type="InterPro" id="IPR036322">
    <property type="entry name" value="WD40_repeat_dom_sf"/>
</dbReference>
<dbReference type="CDD" id="cd00200">
    <property type="entry name" value="WD40"/>
    <property type="match status" value="2"/>
</dbReference>
<proteinExistence type="predicted"/>
<feature type="domain" description="Novel STAND NTPase 1" evidence="4">
    <location>
        <begin position="201"/>
        <end position="720"/>
    </location>
</feature>
<organism evidence="5 6">
    <name type="scientific">Thiocapsa imhoffii</name>
    <dbReference type="NCBI Taxonomy" id="382777"/>
    <lineage>
        <taxon>Bacteria</taxon>
        <taxon>Pseudomonadati</taxon>
        <taxon>Pseudomonadota</taxon>
        <taxon>Gammaproteobacteria</taxon>
        <taxon>Chromatiales</taxon>
        <taxon>Chromatiaceae</taxon>
        <taxon>Thiocapsa</taxon>
    </lineage>
</organism>
<reference evidence="5 6" key="1">
    <citation type="journal article" date="2020" name="Microorganisms">
        <title>Osmotic Adaptation and Compatible Solute Biosynthesis of Phototrophic Bacteria as Revealed from Genome Analyses.</title>
        <authorList>
            <person name="Imhoff J.F."/>
            <person name="Rahn T."/>
            <person name="Kunzel S."/>
            <person name="Keller A."/>
            <person name="Neulinger S.C."/>
        </authorList>
    </citation>
    <scope>NUCLEOTIDE SEQUENCE [LARGE SCALE GENOMIC DNA]</scope>
    <source>
        <strain evidence="5 6">DSM 21303</strain>
    </source>
</reference>
<dbReference type="RefSeq" id="WP_200387841.1">
    <property type="nucleotide sequence ID" value="NZ_NRSD01000009.1"/>
</dbReference>
<comment type="caution">
    <text evidence="5">The sequence shown here is derived from an EMBL/GenBank/DDBJ whole genome shotgun (WGS) entry which is preliminary data.</text>
</comment>
<dbReference type="PROSITE" id="PS00678">
    <property type="entry name" value="WD_REPEATS_1"/>
    <property type="match status" value="1"/>
</dbReference>
<dbReference type="PROSITE" id="PS50082">
    <property type="entry name" value="WD_REPEATS_2"/>
    <property type="match status" value="5"/>
</dbReference>
<dbReference type="SMART" id="SM00320">
    <property type="entry name" value="WD40"/>
    <property type="match status" value="12"/>
</dbReference>
<feature type="repeat" description="WD" evidence="3">
    <location>
        <begin position="1085"/>
        <end position="1126"/>
    </location>
</feature>
<evidence type="ECO:0000259" key="4">
    <source>
        <dbReference type="Pfam" id="PF20703"/>
    </source>
</evidence>
<dbReference type="SUPFAM" id="SSF50998">
    <property type="entry name" value="Quinoprotein alcohol dehydrogenase-like"/>
    <property type="match status" value="1"/>
</dbReference>
<evidence type="ECO:0000256" key="3">
    <source>
        <dbReference type="PROSITE-ProRule" id="PRU00221"/>
    </source>
</evidence>
<dbReference type="InterPro" id="IPR001680">
    <property type="entry name" value="WD40_rpt"/>
</dbReference>
<keyword evidence="6" id="KW-1185">Reference proteome</keyword>
<dbReference type="Gene3D" id="2.130.10.10">
    <property type="entry name" value="YVTN repeat-like/Quinoprotein amine dehydrogenase"/>
    <property type="match status" value="4"/>
</dbReference>
<dbReference type="Proteomes" id="UP001138802">
    <property type="component" value="Unassembled WGS sequence"/>
</dbReference>
<evidence type="ECO:0000256" key="1">
    <source>
        <dbReference type="ARBA" id="ARBA00022574"/>
    </source>
</evidence>
<keyword evidence="1 3" id="KW-0853">WD repeat</keyword>
<evidence type="ECO:0000313" key="5">
    <source>
        <dbReference type="EMBL" id="MBK1645033.1"/>
    </source>
</evidence>
<name>A0A9X1B986_9GAMM</name>
<feature type="repeat" description="WD" evidence="3">
    <location>
        <begin position="1277"/>
        <end position="1314"/>
    </location>
</feature>
<dbReference type="PANTHER" id="PTHR19879:SF9">
    <property type="entry name" value="TRANSCRIPTION INITIATION FACTOR TFIID SUBUNIT 5"/>
    <property type="match status" value="1"/>
</dbReference>
<dbReference type="InterPro" id="IPR049052">
    <property type="entry name" value="nSTAND1"/>
</dbReference>
<dbReference type="SUPFAM" id="SSF75011">
    <property type="entry name" value="3-carboxy-cis,cis-mucoante lactonizing enzyme"/>
    <property type="match status" value="1"/>
</dbReference>
<feature type="repeat" description="WD" evidence="3">
    <location>
        <begin position="1510"/>
        <end position="1542"/>
    </location>
</feature>